<gene>
    <name evidence="4" type="ORF">MN116_006304</name>
</gene>
<evidence type="ECO:0000256" key="2">
    <source>
        <dbReference type="SAM" id="SignalP"/>
    </source>
</evidence>
<organism evidence="4 5">
    <name type="scientific">Schistosoma mekongi</name>
    <name type="common">Parasitic worm</name>
    <dbReference type="NCBI Taxonomy" id="38744"/>
    <lineage>
        <taxon>Eukaryota</taxon>
        <taxon>Metazoa</taxon>
        <taxon>Spiralia</taxon>
        <taxon>Lophotrochozoa</taxon>
        <taxon>Platyhelminthes</taxon>
        <taxon>Trematoda</taxon>
        <taxon>Digenea</taxon>
        <taxon>Strigeidida</taxon>
        <taxon>Schistosomatoidea</taxon>
        <taxon>Schistosomatidae</taxon>
        <taxon>Schistosoma</taxon>
    </lineage>
</organism>
<name>A0AAE1ZCK5_SCHME</name>
<evidence type="ECO:0000313" key="5">
    <source>
        <dbReference type="Proteomes" id="UP001292079"/>
    </source>
</evidence>
<dbReference type="InterPro" id="IPR040354">
    <property type="entry name" value="TCTN1-3"/>
</dbReference>
<evidence type="ECO:0000313" key="4">
    <source>
        <dbReference type="EMBL" id="KAK4470782.1"/>
    </source>
</evidence>
<dbReference type="InterPro" id="IPR057724">
    <property type="entry name" value="TCTN1-3_N"/>
</dbReference>
<feature type="transmembrane region" description="Helical" evidence="1">
    <location>
        <begin position="1072"/>
        <end position="1090"/>
    </location>
</feature>
<proteinExistence type="predicted"/>
<dbReference type="Pfam" id="PF25752">
    <property type="entry name" value="DUF1619_N"/>
    <property type="match status" value="1"/>
</dbReference>
<dbReference type="Proteomes" id="UP001292079">
    <property type="component" value="Unassembled WGS sequence"/>
</dbReference>
<keyword evidence="5" id="KW-1185">Reference proteome</keyword>
<dbReference type="EMBL" id="JALJAT010000004">
    <property type="protein sequence ID" value="KAK4470782.1"/>
    <property type="molecule type" value="Genomic_DNA"/>
</dbReference>
<accession>A0AAE1ZCK5</accession>
<reference evidence="4" key="1">
    <citation type="submission" date="2022-04" db="EMBL/GenBank/DDBJ databases">
        <authorList>
            <person name="Xu L."/>
            <person name="Lv Z."/>
        </authorList>
    </citation>
    <scope>NUCLEOTIDE SEQUENCE</scope>
    <source>
        <strain evidence="4">LV_2022a</strain>
    </source>
</reference>
<protein>
    <recommendedName>
        <fullName evidence="3">Tectonic-1-3 N-terminal domain-containing protein</fullName>
    </recommendedName>
</protein>
<evidence type="ECO:0000259" key="3">
    <source>
        <dbReference type="Pfam" id="PF25752"/>
    </source>
</evidence>
<keyword evidence="1" id="KW-0472">Membrane</keyword>
<keyword evidence="1" id="KW-0812">Transmembrane</keyword>
<keyword evidence="2" id="KW-0732">Signal</keyword>
<sequence>MFKMSFQSWILVYFRIFIVITSDGEINTLYSANMNQQKVNVYISSKSPGAFQNKVTCSFMKTPTISDTNGLFLDVSLSSSSPNGSVTFQCTKAGYAVPFFCHDKVNISIVFLNKSLIQCRKAPVVSVRPTTVRLLKMPAPFIQRLNIITSETISESNAVVSCQKKEGSDISVLINPITMPPGTSTGIISVSILSISSSQSFVISCNAQSVNGSQFLKETSEGGNSTIFLIDGEMILTPNDVNLYSLQFQVLLHLNGVNRDLGVYCGVYTTTNETNANTLLNDKTCRVTSIKGVNQNDWSVTPYLNEFKVSSVLSRTDSLTRLLTIKRNSYPSINYENIIEIVILKCCSTTQNTTIDPTFANIIATSRFNILLQSRLTISKTDDLPTDQTFPYPDPAWTVISPCPCDLTINTCDLGCPCDNMCPVNQSTVMFTGFFGGYYNTPNRHSCNAMLGSNINQENKIDLISRGYTRLPDYHPLLCIVTDNSAVLGKYHSSSQPVRSLFDFSKNAQNVKIEYPLDHISDSSVREIIVEQDSQRQRLYMNGDPLLLMIQPVILTSSDDPTNVVSQYNEYFVLPSDINCDLESNIPVEYLLDRKVYRCPMVLSVAQCQNAVNSKSNIGIGWGPRKLLDRLFARAYLIDDLIISRYSESIFRLRMNRLADNKPVSVQVNYFCLQQNELQNFTIPSQLNADPTQINQIGFFNHICTYNETSKMTSCIPLKNSVTSYQSTPTICSWHNGFQFPPDVDLLNNTCNNVVLKVDYKFIWSNGSILQTIAQVYLANLLVTTTETTYYQEYSVQFIHTTEVDNEISTNLPSHLYGYELDDLIVTGYVTSSSVQRFLVQTNNETNIQMGSMKIGPDMLCENSEIDQLKFGKTVIATCRVLLDFNHFSDCNKLRSLIIARLNLFMPNEVIATYPQASITSPEDWVFIQRNDPFLQSSSKIENISNNSSVNGYCPNITSTMYLKILYSVQGKLQGIPLKQIISATIEYSQEDWQFTCDYSMYPSICRNSSLNNTQYYYLSIIVVYSDVTDKTLEQMNNTLNCDLDTCWNNAFYAWTGLTRLYQLTGKIEQTFEIGVTLGISSLVIIILFIT</sequence>
<comment type="caution">
    <text evidence="4">The sequence shown here is derived from an EMBL/GenBank/DDBJ whole genome shotgun (WGS) entry which is preliminary data.</text>
</comment>
<reference evidence="4" key="2">
    <citation type="journal article" date="2023" name="Infect Dis Poverty">
        <title>Chromosome-scale genome of the human blood fluke Schistosoma mekongi and its implications for public health.</title>
        <authorList>
            <person name="Zhou M."/>
            <person name="Xu L."/>
            <person name="Xu D."/>
            <person name="Chen W."/>
            <person name="Khan J."/>
            <person name="Hu Y."/>
            <person name="Huang H."/>
            <person name="Wei H."/>
            <person name="Zhang Y."/>
            <person name="Chusongsang P."/>
            <person name="Tanasarnprasert K."/>
            <person name="Hu X."/>
            <person name="Limpanont Y."/>
            <person name="Lv Z."/>
        </authorList>
    </citation>
    <scope>NUCLEOTIDE SEQUENCE</scope>
    <source>
        <strain evidence="4">LV_2022a</strain>
    </source>
</reference>
<keyword evidence="1" id="KW-1133">Transmembrane helix</keyword>
<feature type="non-terminal residue" evidence="4">
    <location>
        <position position="1"/>
    </location>
</feature>
<dbReference type="GO" id="GO:0060271">
    <property type="term" value="P:cilium assembly"/>
    <property type="evidence" value="ECO:0007669"/>
    <property type="project" value="TreeGrafter"/>
</dbReference>
<feature type="signal peptide" evidence="2">
    <location>
        <begin position="1"/>
        <end position="24"/>
    </location>
</feature>
<dbReference type="PANTHER" id="PTHR14611:SF6">
    <property type="entry name" value="TECTONIC-2"/>
    <property type="match status" value="1"/>
</dbReference>
<feature type="chain" id="PRO_5042088314" description="Tectonic-1-3 N-terminal domain-containing protein" evidence="2">
    <location>
        <begin position="25"/>
        <end position="1091"/>
    </location>
</feature>
<dbReference type="AlphaFoldDB" id="A0AAE1ZCK5"/>
<evidence type="ECO:0000256" key="1">
    <source>
        <dbReference type="SAM" id="Phobius"/>
    </source>
</evidence>
<dbReference type="PANTHER" id="PTHR14611">
    <property type="entry name" value="TECTONIC FAMILY MEMBER"/>
    <property type="match status" value="1"/>
</dbReference>
<feature type="domain" description="Tectonic-1-3 N-terminal" evidence="3">
    <location>
        <begin position="381"/>
        <end position="488"/>
    </location>
</feature>